<evidence type="ECO:0000256" key="5">
    <source>
        <dbReference type="PROSITE-ProRule" id="PRU00335"/>
    </source>
</evidence>
<evidence type="ECO:0000256" key="3">
    <source>
        <dbReference type="ARBA" id="ARBA00023125"/>
    </source>
</evidence>
<dbReference type="AlphaFoldDB" id="A0A103Z6G1"/>
<dbReference type="Pfam" id="PF14246">
    <property type="entry name" value="TetR_C_7"/>
    <property type="match status" value="1"/>
</dbReference>
<proteinExistence type="predicted"/>
<dbReference type="InterPro" id="IPR009057">
    <property type="entry name" value="Homeodomain-like_sf"/>
</dbReference>
<evidence type="ECO:0000313" key="8">
    <source>
        <dbReference type="Proteomes" id="UP000069001"/>
    </source>
</evidence>
<keyword evidence="3 5" id="KW-0238">DNA-binding</keyword>
<reference evidence="7 8" key="1">
    <citation type="submission" date="2015-11" db="EMBL/GenBank/DDBJ databases">
        <title>Expanding the genomic diversity of Burkholderia species for the development of highly accurate diagnostics.</title>
        <authorList>
            <person name="Sahl J."/>
            <person name="Keim P."/>
            <person name="Wagner D."/>
        </authorList>
    </citation>
    <scope>NUCLEOTIDE SEQUENCE [LARGE SCALE GENOMIC DNA]</scope>
    <source>
        <strain evidence="7 8">MSMB1302</strain>
    </source>
</reference>
<dbReference type="PROSITE" id="PS01081">
    <property type="entry name" value="HTH_TETR_1"/>
    <property type="match status" value="1"/>
</dbReference>
<dbReference type="Pfam" id="PF00440">
    <property type="entry name" value="TetR_N"/>
    <property type="match status" value="1"/>
</dbReference>
<evidence type="ECO:0000256" key="1">
    <source>
        <dbReference type="ARBA" id="ARBA00022491"/>
    </source>
</evidence>
<accession>A0A103Z6G1</accession>
<dbReference type="InterPro" id="IPR050109">
    <property type="entry name" value="HTH-type_TetR-like_transc_reg"/>
</dbReference>
<dbReference type="Proteomes" id="UP000069001">
    <property type="component" value="Unassembled WGS sequence"/>
</dbReference>
<dbReference type="PANTHER" id="PTHR30055:SF224">
    <property type="entry name" value="TRANSCRIPTIONAL REGULATOR TETR FAMILY"/>
    <property type="match status" value="1"/>
</dbReference>
<keyword evidence="4" id="KW-0804">Transcription</keyword>
<gene>
    <name evidence="7" type="ORF">WS90_31015</name>
</gene>
<dbReference type="SUPFAM" id="SSF46689">
    <property type="entry name" value="Homeodomain-like"/>
    <property type="match status" value="1"/>
</dbReference>
<dbReference type="PROSITE" id="PS50977">
    <property type="entry name" value="HTH_TETR_2"/>
    <property type="match status" value="1"/>
</dbReference>
<protein>
    <submittedName>
        <fullName evidence="7">TetR family transcriptional regulator</fullName>
    </submittedName>
</protein>
<dbReference type="PRINTS" id="PR00455">
    <property type="entry name" value="HTHTETR"/>
</dbReference>
<organism evidence="7 8">
    <name type="scientific">Burkholderia cepacia</name>
    <name type="common">Pseudomonas cepacia</name>
    <dbReference type="NCBI Taxonomy" id="292"/>
    <lineage>
        <taxon>Bacteria</taxon>
        <taxon>Pseudomonadati</taxon>
        <taxon>Pseudomonadota</taxon>
        <taxon>Betaproteobacteria</taxon>
        <taxon>Burkholderiales</taxon>
        <taxon>Burkholderiaceae</taxon>
        <taxon>Burkholderia</taxon>
        <taxon>Burkholderia cepacia complex</taxon>
    </lineage>
</organism>
<keyword evidence="2" id="KW-0805">Transcription regulation</keyword>
<dbReference type="FunFam" id="1.10.10.60:FF:000141">
    <property type="entry name" value="TetR family transcriptional regulator"/>
    <property type="match status" value="1"/>
</dbReference>
<evidence type="ECO:0000313" key="7">
    <source>
        <dbReference type="EMBL" id="KVK74244.1"/>
    </source>
</evidence>
<dbReference type="GO" id="GO:0000976">
    <property type="term" value="F:transcription cis-regulatory region binding"/>
    <property type="evidence" value="ECO:0007669"/>
    <property type="project" value="TreeGrafter"/>
</dbReference>
<dbReference type="EMBL" id="LOYH01000094">
    <property type="protein sequence ID" value="KVK74244.1"/>
    <property type="molecule type" value="Genomic_DNA"/>
</dbReference>
<dbReference type="InterPro" id="IPR039536">
    <property type="entry name" value="TetR_C_Proteobacteria"/>
</dbReference>
<evidence type="ECO:0000259" key="6">
    <source>
        <dbReference type="PROSITE" id="PS50977"/>
    </source>
</evidence>
<dbReference type="Gene3D" id="1.10.357.10">
    <property type="entry name" value="Tetracycline Repressor, domain 2"/>
    <property type="match status" value="1"/>
</dbReference>
<keyword evidence="1" id="KW-0678">Repressor</keyword>
<dbReference type="InterPro" id="IPR023772">
    <property type="entry name" value="DNA-bd_HTH_TetR-type_CS"/>
</dbReference>
<dbReference type="InterPro" id="IPR036271">
    <property type="entry name" value="Tet_transcr_reg_TetR-rel_C_sf"/>
</dbReference>
<dbReference type="InterPro" id="IPR001647">
    <property type="entry name" value="HTH_TetR"/>
</dbReference>
<evidence type="ECO:0000256" key="2">
    <source>
        <dbReference type="ARBA" id="ARBA00023015"/>
    </source>
</evidence>
<dbReference type="Gene3D" id="1.10.10.60">
    <property type="entry name" value="Homeodomain-like"/>
    <property type="match status" value="1"/>
</dbReference>
<dbReference type="RefSeq" id="WP_059664525.1">
    <property type="nucleotide sequence ID" value="NZ_LOYH01000094.1"/>
</dbReference>
<dbReference type="SUPFAM" id="SSF48498">
    <property type="entry name" value="Tetracyclin repressor-like, C-terminal domain"/>
    <property type="match status" value="1"/>
</dbReference>
<comment type="caution">
    <text evidence="7">The sequence shown here is derived from an EMBL/GenBank/DDBJ whole genome shotgun (WGS) entry which is preliminary data.</text>
</comment>
<feature type="DNA-binding region" description="H-T-H motif" evidence="5">
    <location>
        <begin position="35"/>
        <end position="54"/>
    </location>
</feature>
<feature type="domain" description="HTH tetR-type" evidence="6">
    <location>
        <begin position="12"/>
        <end position="72"/>
    </location>
</feature>
<sequence length="217" mass="23941">MDTSTPPQRLTDRKRAAIVDAAIEEFLASGYDATSMDRIAARADVSKRTVYNHFPGKETLFAAILQKLWDATRTGSSPTYRSEVPLREQLLALLERKMRLLGDEAFLALARVAIGAAIHSPERARDMVERLGEREEDMTVWVRTAAAAGRLSVTDPVFAAHQLHGVVKAFAFWPQITMGQPPLAEPEQQKVAESAADMFLAYYARPEDPGTSRAAAD</sequence>
<name>A0A103Z6G1_BURCE</name>
<dbReference type="PANTHER" id="PTHR30055">
    <property type="entry name" value="HTH-TYPE TRANSCRIPTIONAL REGULATOR RUTR"/>
    <property type="match status" value="1"/>
</dbReference>
<dbReference type="GO" id="GO:0003700">
    <property type="term" value="F:DNA-binding transcription factor activity"/>
    <property type="evidence" value="ECO:0007669"/>
    <property type="project" value="TreeGrafter"/>
</dbReference>
<evidence type="ECO:0000256" key="4">
    <source>
        <dbReference type="ARBA" id="ARBA00023163"/>
    </source>
</evidence>